<dbReference type="RefSeq" id="WP_143948676.1">
    <property type="nucleotide sequence ID" value="NZ_BAABMB010000006.1"/>
</dbReference>
<comment type="similarity">
    <text evidence="1">Belongs to the LysR transcriptional regulatory family.</text>
</comment>
<dbReference type="PANTHER" id="PTHR30293:SF0">
    <property type="entry name" value="NITROGEN ASSIMILATION REGULATORY PROTEIN NAC"/>
    <property type="match status" value="1"/>
</dbReference>
<dbReference type="Proteomes" id="UP000318405">
    <property type="component" value="Unassembled WGS sequence"/>
</dbReference>
<keyword evidence="5" id="KW-0804">Transcription</keyword>
<dbReference type="EMBL" id="VLTJ01000025">
    <property type="protein sequence ID" value="TSH94202.1"/>
    <property type="molecule type" value="Genomic_DNA"/>
</dbReference>
<dbReference type="SUPFAM" id="SSF53850">
    <property type="entry name" value="Periplasmic binding protein-like II"/>
    <property type="match status" value="1"/>
</dbReference>
<reference evidence="7 8" key="1">
    <citation type="submission" date="2019-07" db="EMBL/GenBank/DDBJ databases">
        <title>Qingshengfaniella alkalisoli gen. nov., sp. nov., isolated from saline soil.</title>
        <authorList>
            <person name="Xu L."/>
            <person name="Huang X.-X."/>
            <person name="Sun J.-Q."/>
        </authorList>
    </citation>
    <scope>NUCLEOTIDE SEQUENCE [LARGE SCALE GENOMIC DNA]</scope>
    <source>
        <strain evidence="7 8">DSM 27279</strain>
    </source>
</reference>
<dbReference type="PANTHER" id="PTHR30293">
    <property type="entry name" value="TRANSCRIPTIONAL REGULATORY PROTEIN NAC-RELATED"/>
    <property type="match status" value="1"/>
</dbReference>
<dbReference type="GO" id="GO:0003700">
    <property type="term" value="F:DNA-binding transcription factor activity"/>
    <property type="evidence" value="ECO:0007669"/>
    <property type="project" value="InterPro"/>
</dbReference>
<dbReference type="InterPro" id="IPR005119">
    <property type="entry name" value="LysR_subst-bd"/>
</dbReference>
<dbReference type="AlphaFoldDB" id="A0A556AMT3"/>
<evidence type="ECO:0000313" key="8">
    <source>
        <dbReference type="Proteomes" id="UP000318405"/>
    </source>
</evidence>
<dbReference type="Pfam" id="PF00126">
    <property type="entry name" value="HTH_1"/>
    <property type="match status" value="1"/>
</dbReference>
<organism evidence="7 8">
    <name type="scientific">Verticiella sediminum</name>
    <dbReference type="NCBI Taxonomy" id="1247510"/>
    <lineage>
        <taxon>Bacteria</taxon>
        <taxon>Pseudomonadati</taxon>
        <taxon>Pseudomonadota</taxon>
        <taxon>Betaproteobacteria</taxon>
        <taxon>Burkholderiales</taxon>
        <taxon>Alcaligenaceae</taxon>
        <taxon>Verticiella</taxon>
    </lineage>
</organism>
<keyword evidence="2" id="KW-0805">Transcription regulation</keyword>
<evidence type="ECO:0000256" key="4">
    <source>
        <dbReference type="ARBA" id="ARBA00023159"/>
    </source>
</evidence>
<feature type="domain" description="HTH lysR-type" evidence="6">
    <location>
        <begin position="15"/>
        <end position="71"/>
    </location>
</feature>
<evidence type="ECO:0000256" key="3">
    <source>
        <dbReference type="ARBA" id="ARBA00023125"/>
    </source>
</evidence>
<evidence type="ECO:0000256" key="1">
    <source>
        <dbReference type="ARBA" id="ARBA00009437"/>
    </source>
</evidence>
<evidence type="ECO:0000256" key="2">
    <source>
        <dbReference type="ARBA" id="ARBA00023015"/>
    </source>
</evidence>
<name>A0A556AMT3_9BURK</name>
<dbReference type="SUPFAM" id="SSF46785">
    <property type="entry name" value="Winged helix' DNA-binding domain"/>
    <property type="match status" value="1"/>
</dbReference>
<dbReference type="InterPro" id="IPR036390">
    <property type="entry name" value="WH_DNA-bd_sf"/>
</dbReference>
<keyword evidence="3" id="KW-0238">DNA-binding</keyword>
<evidence type="ECO:0000259" key="6">
    <source>
        <dbReference type="PROSITE" id="PS50931"/>
    </source>
</evidence>
<dbReference type="GO" id="GO:0003677">
    <property type="term" value="F:DNA binding"/>
    <property type="evidence" value="ECO:0007669"/>
    <property type="project" value="UniProtKB-KW"/>
</dbReference>
<dbReference type="PROSITE" id="PS50931">
    <property type="entry name" value="HTH_LYSR"/>
    <property type="match status" value="1"/>
</dbReference>
<evidence type="ECO:0000313" key="7">
    <source>
        <dbReference type="EMBL" id="TSH94202.1"/>
    </source>
</evidence>
<dbReference type="GO" id="GO:2000142">
    <property type="term" value="P:regulation of DNA-templated transcription initiation"/>
    <property type="evidence" value="ECO:0007669"/>
    <property type="project" value="TreeGrafter"/>
</dbReference>
<proteinExistence type="inferred from homology"/>
<dbReference type="FunFam" id="1.10.10.10:FF:000001">
    <property type="entry name" value="LysR family transcriptional regulator"/>
    <property type="match status" value="1"/>
</dbReference>
<evidence type="ECO:0000256" key="5">
    <source>
        <dbReference type="ARBA" id="ARBA00023163"/>
    </source>
</evidence>
<dbReference type="InterPro" id="IPR036388">
    <property type="entry name" value="WH-like_DNA-bd_sf"/>
</dbReference>
<protein>
    <submittedName>
        <fullName evidence="7">LysR family transcriptional regulator</fullName>
    </submittedName>
</protein>
<dbReference type="Gene3D" id="3.40.190.10">
    <property type="entry name" value="Periplasmic binding protein-like II"/>
    <property type="match status" value="2"/>
</dbReference>
<comment type="caution">
    <text evidence="7">The sequence shown here is derived from an EMBL/GenBank/DDBJ whole genome shotgun (WGS) entry which is preliminary data.</text>
</comment>
<dbReference type="Gene3D" id="1.10.10.10">
    <property type="entry name" value="Winged helix-like DNA-binding domain superfamily/Winged helix DNA-binding domain"/>
    <property type="match status" value="1"/>
</dbReference>
<dbReference type="OrthoDB" id="8587114at2"/>
<accession>A0A556AMT3</accession>
<dbReference type="Pfam" id="PF03466">
    <property type="entry name" value="LysR_substrate"/>
    <property type="match status" value="1"/>
</dbReference>
<keyword evidence="8" id="KW-1185">Reference proteome</keyword>
<dbReference type="InterPro" id="IPR000847">
    <property type="entry name" value="LysR_HTH_N"/>
</dbReference>
<gene>
    <name evidence="7" type="ORF">FOZ76_12890</name>
</gene>
<keyword evidence="4" id="KW-0010">Activator</keyword>
<sequence length="305" mass="32887">MPATTPVRSVNQPAELRHLRCFISAVECGSMSRGALACDMSQPTFSTRIQQLEQGLGVRLLHRNGRGVVCTSAGQRLYERLKPVVAALDTALVEAAAADGKEHGEIVVGIVPTAAGRLSIPLMDTASRSDHPQLRVVESFSGHLQAWLAQGDIDIAVCSALPRQRGIRQLPLRSEPLQLVGLRQDAKTTASTPFATLQGVPLVLGSRMHAIRQIIQRVASRRGVTLNVAYEIDGLEAQLRFVLQGLGYAILPEGTLQPDAAPGLQCWTLTEPVVRRQLVVAVARDAEATKPAVRVVASRIAEMLR</sequence>